<dbReference type="InterPro" id="IPR025857">
    <property type="entry name" value="MacB_PCD"/>
</dbReference>
<dbReference type="PANTHER" id="PTHR30572:SF4">
    <property type="entry name" value="ABC TRANSPORTER PERMEASE YTRF"/>
    <property type="match status" value="1"/>
</dbReference>
<feature type="transmembrane region" description="Helical" evidence="1">
    <location>
        <begin position="21"/>
        <end position="42"/>
    </location>
</feature>
<dbReference type="STRING" id="504487.JCM19538_2400"/>
<proteinExistence type="predicted"/>
<keyword evidence="1" id="KW-0812">Transmembrane</keyword>
<sequence>MFDIDLWREIFQSINKNRTRSILSGFTIAFAILLFTILFGIANGLENTFIELFGTDAKNSIVIFPGRTTKAHKGLQSGRRIRFKNEDYNYILEEFGDNVEYITSKVNRNVEASFKGEKNSYQVRAVHPEHMYIENNVVEKGRYINNRDLQNRTKVAVIGNAIKEDLFIREEAVGKYINLNGIPYKVVGVFSDDEGDNEENVIYTPITTAQSIWK</sequence>
<organism evidence="4 6">
    <name type="scientific">Jejuia pallidilutea</name>
    <dbReference type="NCBI Taxonomy" id="504487"/>
    <lineage>
        <taxon>Bacteria</taxon>
        <taxon>Pseudomonadati</taxon>
        <taxon>Bacteroidota</taxon>
        <taxon>Flavobacteriia</taxon>
        <taxon>Flavobacteriales</taxon>
        <taxon>Flavobacteriaceae</taxon>
        <taxon>Jejuia</taxon>
    </lineage>
</organism>
<gene>
    <name evidence="3" type="ORF">JCM19301_539</name>
    <name evidence="4" type="ORF">JCM19302_1540</name>
</gene>
<feature type="domain" description="MacB-like periplasmic core" evidence="2">
    <location>
        <begin position="22"/>
        <end position="211"/>
    </location>
</feature>
<reference evidence="5 6" key="1">
    <citation type="journal article" date="2014" name="Genome Announc.">
        <title>Draft Genome Sequence of Marine Flavobacterium Jejuia pallidilutea Strain 11shimoA1 and Pigmentation Mutants.</title>
        <authorList>
            <person name="Takatani N."/>
            <person name="Nakanishi M."/>
            <person name="Meirelles P."/>
            <person name="Mino S."/>
            <person name="Suda W."/>
            <person name="Oshima K."/>
            <person name="Hattori M."/>
            <person name="Ohkuma M."/>
            <person name="Hosokawa M."/>
            <person name="Miyashita K."/>
            <person name="Thompson F.L."/>
            <person name="Niwa A."/>
            <person name="Sawabe T."/>
            <person name="Sawabe T."/>
        </authorList>
    </citation>
    <scope>NUCLEOTIDE SEQUENCE [LARGE SCALE GENOMIC DNA]</scope>
    <source>
        <strain evidence="3 5">JCM 19301</strain>
        <strain evidence="4">JCM 19302</strain>
        <strain evidence="6">JCM19302</strain>
    </source>
</reference>
<dbReference type="InterPro" id="IPR050250">
    <property type="entry name" value="Macrolide_Exporter_MacB"/>
</dbReference>
<dbReference type="EMBL" id="BBNR01000003">
    <property type="protein sequence ID" value="GAL65974.1"/>
    <property type="molecule type" value="Genomic_DNA"/>
</dbReference>
<dbReference type="Pfam" id="PF12704">
    <property type="entry name" value="MacB_PCD"/>
    <property type="match status" value="1"/>
</dbReference>
<evidence type="ECO:0000259" key="2">
    <source>
        <dbReference type="Pfam" id="PF12704"/>
    </source>
</evidence>
<evidence type="ECO:0000313" key="5">
    <source>
        <dbReference type="Proteomes" id="UP000029641"/>
    </source>
</evidence>
<evidence type="ECO:0000256" key="1">
    <source>
        <dbReference type="SAM" id="Phobius"/>
    </source>
</evidence>
<dbReference type="GO" id="GO:0005886">
    <property type="term" value="C:plasma membrane"/>
    <property type="evidence" value="ECO:0007669"/>
    <property type="project" value="TreeGrafter"/>
</dbReference>
<dbReference type="Proteomes" id="UP000029646">
    <property type="component" value="Unassembled WGS sequence"/>
</dbReference>
<protein>
    <submittedName>
        <fullName evidence="4">ABC transporter permease protein</fullName>
    </submittedName>
</protein>
<comment type="caution">
    <text evidence="4">The sequence shown here is derived from an EMBL/GenBank/DDBJ whole genome shotgun (WGS) entry which is preliminary data.</text>
</comment>
<keyword evidence="1" id="KW-0472">Membrane</keyword>
<accession>A0A090W139</accession>
<evidence type="ECO:0000313" key="6">
    <source>
        <dbReference type="Proteomes" id="UP000029646"/>
    </source>
</evidence>
<evidence type="ECO:0000313" key="3">
    <source>
        <dbReference type="EMBL" id="GAL65974.1"/>
    </source>
</evidence>
<keyword evidence="1" id="KW-1133">Transmembrane helix</keyword>
<dbReference type="EMBL" id="BBNS01000006">
    <property type="protein sequence ID" value="GAL70631.1"/>
    <property type="molecule type" value="Genomic_DNA"/>
</dbReference>
<dbReference type="Proteomes" id="UP000029641">
    <property type="component" value="Unassembled WGS sequence"/>
</dbReference>
<dbReference type="RefSeq" id="WP_369384977.1">
    <property type="nucleotide sequence ID" value="NZ_BBNR01000003.1"/>
</dbReference>
<dbReference type="GO" id="GO:0022857">
    <property type="term" value="F:transmembrane transporter activity"/>
    <property type="evidence" value="ECO:0007669"/>
    <property type="project" value="TreeGrafter"/>
</dbReference>
<dbReference type="AlphaFoldDB" id="A0A090W139"/>
<evidence type="ECO:0000313" key="4">
    <source>
        <dbReference type="EMBL" id="GAL70631.1"/>
    </source>
</evidence>
<name>A0A090W139_9FLAO</name>
<dbReference type="eggNOG" id="COG0577">
    <property type="taxonomic scope" value="Bacteria"/>
</dbReference>
<dbReference type="PANTHER" id="PTHR30572">
    <property type="entry name" value="MEMBRANE COMPONENT OF TRANSPORTER-RELATED"/>
    <property type="match status" value="1"/>
</dbReference>